<organism evidence="2 3">
    <name type="scientific">Aspergillus kawachii</name>
    <name type="common">White koji mold</name>
    <name type="synonym">Aspergillus awamori var. kawachi</name>
    <dbReference type="NCBI Taxonomy" id="1069201"/>
    <lineage>
        <taxon>Eukaryota</taxon>
        <taxon>Fungi</taxon>
        <taxon>Dikarya</taxon>
        <taxon>Ascomycota</taxon>
        <taxon>Pezizomycotina</taxon>
        <taxon>Eurotiomycetes</taxon>
        <taxon>Eurotiomycetidae</taxon>
        <taxon>Eurotiales</taxon>
        <taxon>Aspergillaceae</taxon>
        <taxon>Aspergillus</taxon>
        <taxon>Aspergillus subgen. Circumdati</taxon>
    </lineage>
</organism>
<feature type="region of interest" description="Disordered" evidence="1">
    <location>
        <begin position="1"/>
        <end position="46"/>
    </location>
</feature>
<dbReference type="Proteomes" id="UP000075230">
    <property type="component" value="Unassembled WGS sequence"/>
</dbReference>
<comment type="caution">
    <text evidence="2">The sequence shown here is derived from an EMBL/GenBank/DDBJ whole genome shotgun (WGS) entry which is preliminary data.</text>
</comment>
<accession>A0A146FSH9</accession>
<evidence type="ECO:0000256" key="1">
    <source>
        <dbReference type="SAM" id="MobiDB-lite"/>
    </source>
</evidence>
<feature type="compositionally biased region" description="Basic residues" evidence="1">
    <location>
        <begin position="36"/>
        <end position="45"/>
    </location>
</feature>
<reference evidence="3" key="2">
    <citation type="submission" date="2016-02" db="EMBL/GenBank/DDBJ databases">
        <title>Genome sequencing of Aspergillus luchuensis NBRC 4314.</title>
        <authorList>
            <person name="Yamada O."/>
        </authorList>
    </citation>
    <scope>NUCLEOTIDE SEQUENCE [LARGE SCALE GENOMIC DNA]</scope>
    <source>
        <strain evidence="3">RIB 2604</strain>
    </source>
</reference>
<proteinExistence type="predicted"/>
<evidence type="ECO:0000313" key="3">
    <source>
        <dbReference type="Proteomes" id="UP000075230"/>
    </source>
</evidence>
<dbReference type="AlphaFoldDB" id="A0A146FSH9"/>
<sequence length="76" mass="8702">MHHKWNDKERLERVGQATDSNERKGYPVGWIPEAGKRRRTTRRGRGIAARNEEECCRCFCAGLAAGDYQPANNKIN</sequence>
<feature type="compositionally biased region" description="Basic and acidic residues" evidence="1">
    <location>
        <begin position="1"/>
        <end position="13"/>
    </location>
</feature>
<name>A0A146FSH9_ASPKA</name>
<protein>
    <submittedName>
        <fullName evidence="2">AAA family ATPase</fullName>
    </submittedName>
</protein>
<evidence type="ECO:0000313" key="2">
    <source>
        <dbReference type="EMBL" id="GAT28555.1"/>
    </source>
</evidence>
<gene>
    <name evidence="2" type="ORF">RIB2604_02601970</name>
</gene>
<reference evidence="2 3" key="1">
    <citation type="journal article" date="2016" name="DNA Res.">
        <title>Genome sequence of Aspergillus luchuensis NBRC 4314.</title>
        <authorList>
            <person name="Yamada O."/>
            <person name="Machida M."/>
            <person name="Hosoyama A."/>
            <person name="Goto M."/>
            <person name="Takahashi T."/>
            <person name="Futagami T."/>
            <person name="Yamagata Y."/>
            <person name="Takeuchi M."/>
            <person name="Kobayashi T."/>
            <person name="Koike H."/>
            <person name="Abe K."/>
            <person name="Asai K."/>
            <person name="Arita M."/>
            <person name="Fujita N."/>
            <person name="Fukuda K."/>
            <person name="Higa K."/>
            <person name="Horikawa H."/>
            <person name="Ishikawa T."/>
            <person name="Jinno K."/>
            <person name="Kato Y."/>
            <person name="Kirimura K."/>
            <person name="Mizutani O."/>
            <person name="Nakasone K."/>
            <person name="Sano M."/>
            <person name="Shiraishi Y."/>
            <person name="Tsukahara M."/>
            <person name="Gomi K."/>
        </authorList>
    </citation>
    <scope>NUCLEOTIDE SEQUENCE [LARGE SCALE GENOMIC DNA]</scope>
    <source>
        <strain evidence="2 3">RIB 2604</strain>
    </source>
</reference>
<dbReference type="EMBL" id="BCWF01000025">
    <property type="protein sequence ID" value="GAT28555.1"/>
    <property type="molecule type" value="Genomic_DNA"/>
</dbReference>